<accession>A0A6S7J6C3</accession>
<feature type="region of interest" description="Disordered" evidence="1">
    <location>
        <begin position="34"/>
        <end position="79"/>
    </location>
</feature>
<dbReference type="Proteomes" id="UP001152795">
    <property type="component" value="Unassembled WGS sequence"/>
</dbReference>
<feature type="compositionally biased region" description="Basic residues" evidence="1">
    <location>
        <begin position="34"/>
        <end position="52"/>
    </location>
</feature>
<sequence length="164" mass="18561">MNKTISLPTDLSELSWDQSLLSIHEIVKEDIKVVHRPKKPGTKGSGKVRRPSMRAGLTTPVSSKKVKSRSPKSKSMQKLTEQKLAETIQVCTKQISNLVEFVARVDKSHVDLEYKVNSLSDSLFSRLDDALANRLKHEMSVLRKAYDSKIMESEERSGSAWFFN</sequence>
<evidence type="ECO:0000313" key="2">
    <source>
        <dbReference type="EMBL" id="CAB4025501.1"/>
    </source>
</evidence>
<dbReference type="AlphaFoldDB" id="A0A6S7J6C3"/>
<proteinExistence type="predicted"/>
<organism evidence="2 3">
    <name type="scientific">Paramuricea clavata</name>
    <name type="common">Red gorgonian</name>
    <name type="synonym">Violescent sea-whip</name>
    <dbReference type="NCBI Taxonomy" id="317549"/>
    <lineage>
        <taxon>Eukaryota</taxon>
        <taxon>Metazoa</taxon>
        <taxon>Cnidaria</taxon>
        <taxon>Anthozoa</taxon>
        <taxon>Octocorallia</taxon>
        <taxon>Malacalcyonacea</taxon>
        <taxon>Plexauridae</taxon>
        <taxon>Paramuricea</taxon>
    </lineage>
</organism>
<evidence type="ECO:0000313" key="3">
    <source>
        <dbReference type="Proteomes" id="UP001152795"/>
    </source>
</evidence>
<gene>
    <name evidence="2" type="ORF">PACLA_8A033129</name>
</gene>
<comment type="caution">
    <text evidence="2">The sequence shown here is derived from an EMBL/GenBank/DDBJ whole genome shotgun (WGS) entry which is preliminary data.</text>
</comment>
<evidence type="ECO:0000256" key="1">
    <source>
        <dbReference type="SAM" id="MobiDB-lite"/>
    </source>
</evidence>
<keyword evidence="3" id="KW-1185">Reference proteome</keyword>
<reference evidence="2" key="1">
    <citation type="submission" date="2020-04" db="EMBL/GenBank/DDBJ databases">
        <authorList>
            <person name="Alioto T."/>
            <person name="Alioto T."/>
            <person name="Gomez Garrido J."/>
        </authorList>
    </citation>
    <scope>NUCLEOTIDE SEQUENCE</scope>
    <source>
        <strain evidence="2">A484AB</strain>
    </source>
</reference>
<dbReference type="EMBL" id="CACRXK020013640">
    <property type="protein sequence ID" value="CAB4025501.1"/>
    <property type="molecule type" value="Genomic_DNA"/>
</dbReference>
<name>A0A6S7J6C3_PARCT</name>
<protein>
    <submittedName>
        <fullName evidence="2">Uncharacterized protein</fullName>
    </submittedName>
</protein>